<feature type="transmembrane region" description="Helical" evidence="3">
    <location>
        <begin position="138"/>
        <end position="158"/>
    </location>
</feature>
<evidence type="ECO:0000313" key="6">
    <source>
        <dbReference type="Proteomes" id="UP000250780"/>
    </source>
</evidence>
<evidence type="ECO:0000259" key="4">
    <source>
        <dbReference type="Pfam" id="PF21943"/>
    </source>
</evidence>
<dbReference type="AlphaFoldDB" id="A0A2X1NBE1"/>
<dbReference type="InterPro" id="IPR050692">
    <property type="entry name" value="HTH_transcr_repressor_FabR"/>
</dbReference>
<name>A0A2X1NBE1_ECOLX</name>
<dbReference type="Pfam" id="PF21943">
    <property type="entry name" value="TetR_C_46"/>
    <property type="match status" value="1"/>
</dbReference>
<dbReference type="Pfam" id="PF07226">
    <property type="entry name" value="DUF1422"/>
    <property type="match status" value="1"/>
</dbReference>
<keyword evidence="3" id="KW-1133">Transmembrane helix</keyword>
<proteinExistence type="predicted"/>
<protein>
    <submittedName>
        <fullName evidence="5">TetR-family transcriptional regulator</fullName>
    </submittedName>
</protein>
<dbReference type="NCBIfam" id="NF008402">
    <property type="entry name" value="PRK11202.1"/>
    <property type="match status" value="1"/>
</dbReference>
<reference evidence="5 6" key="1">
    <citation type="submission" date="2018-06" db="EMBL/GenBank/DDBJ databases">
        <authorList>
            <consortium name="Pathogen Informatics"/>
            <person name="Doyle S."/>
        </authorList>
    </citation>
    <scope>NUCLEOTIDE SEQUENCE [LARGE SCALE GENOMIC DNA]</scope>
    <source>
        <strain evidence="5 6">NCTC9073</strain>
    </source>
</reference>
<keyword evidence="3" id="KW-0472">Membrane</keyword>
<sequence>MIRTSVSTFMEFIGNNPNAFRLLLRERSGTSAAFRAAVAREIQHFIAELADYLELENHMPRAFTEAQAEAMVTIVFSAGAEALDVGVEQRRQLEERLVLQLRMISKGAYYWFAVTRENRNYSGKCEGRVMKQANQDRGTLLLALVAGLSINGTFAALFSSIVPFSVFPIISLVLTVYLPASTLS</sequence>
<accession>A0A2X1NBE1</accession>
<gene>
    <name evidence="5" type="primary">fabR</name>
    <name evidence="5" type="ORF">NCTC9073_00885</name>
</gene>
<dbReference type="PANTHER" id="PTHR47752:SF1">
    <property type="entry name" value="HTH-TYPE TRANSCRIPTIONAL REPRESSOR FABR"/>
    <property type="match status" value="1"/>
</dbReference>
<feature type="domain" description="DesT tetracyclin repressor-like C-terminal" evidence="4">
    <location>
        <begin position="1"/>
        <end position="100"/>
    </location>
</feature>
<dbReference type="Gene3D" id="1.10.357.10">
    <property type="entry name" value="Tetracycline Repressor, domain 2"/>
    <property type="match status" value="1"/>
</dbReference>
<dbReference type="PANTHER" id="PTHR47752">
    <property type="entry name" value="HTH-TYPE TRANSCRIPTIONAL REPRESSOR FABR"/>
    <property type="match status" value="1"/>
</dbReference>
<organism evidence="5 6">
    <name type="scientific">Escherichia coli</name>
    <dbReference type="NCBI Taxonomy" id="562"/>
    <lineage>
        <taxon>Bacteria</taxon>
        <taxon>Pseudomonadati</taxon>
        <taxon>Pseudomonadota</taxon>
        <taxon>Gammaproteobacteria</taxon>
        <taxon>Enterobacterales</taxon>
        <taxon>Enterobacteriaceae</taxon>
        <taxon>Escherichia</taxon>
    </lineage>
</organism>
<keyword evidence="1" id="KW-0805">Transcription regulation</keyword>
<evidence type="ECO:0000256" key="2">
    <source>
        <dbReference type="ARBA" id="ARBA00023163"/>
    </source>
</evidence>
<feature type="transmembrane region" description="Helical" evidence="3">
    <location>
        <begin position="164"/>
        <end position="183"/>
    </location>
</feature>
<dbReference type="InterPro" id="IPR009867">
    <property type="entry name" value="DUF1422"/>
</dbReference>
<dbReference type="InterPro" id="IPR054129">
    <property type="entry name" value="DesT_TetR_C"/>
</dbReference>
<keyword evidence="3" id="KW-0812">Transmembrane</keyword>
<dbReference type="EMBL" id="UASD01000005">
    <property type="protein sequence ID" value="SPX09615.1"/>
    <property type="molecule type" value="Genomic_DNA"/>
</dbReference>
<keyword evidence="2" id="KW-0804">Transcription</keyword>
<evidence type="ECO:0000256" key="1">
    <source>
        <dbReference type="ARBA" id="ARBA00023015"/>
    </source>
</evidence>
<dbReference type="Proteomes" id="UP000250780">
    <property type="component" value="Unassembled WGS sequence"/>
</dbReference>
<evidence type="ECO:0000313" key="5">
    <source>
        <dbReference type="EMBL" id="SPX09615.1"/>
    </source>
</evidence>
<evidence type="ECO:0000256" key="3">
    <source>
        <dbReference type="SAM" id="Phobius"/>
    </source>
</evidence>